<keyword evidence="2" id="KW-0472">Membrane</keyword>
<evidence type="ECO:0000256" key="1">
    <source>
        <dbReference type="SAM" id="MobiDB-lite"/>
    </source>
</evidence>
<dbReference type="Gene3D" id="3.40.630.10">
    <property type="entry name" value="Zn peptidases"/>
    <property type="match status" value="1"/>
</dbReference>
<dbReference type="Proteomes" id="UP000076420">
    <property type="component" value="Unassembled WGS sequence"/>
</dbReference>
<dbReference type="PIRSF" id="PIRSF036762">
    <property type="entry name" value="GAA1"/>
    <property type="match status" value="1"/>
</dbReference>
<evidence type="ECO:0000256" key="2">
    <source>
        <dbReference type="SAM" id="Phobius"/>
    </source>
</evidence>
<dbReference type="InterPro" id="IPR007246">
    <property type="entry name" value="Gaa1"/>
</dbReference>
<evidence type="ECO:0000313" key="3">
    <source>
        <dbReference type="EnsemblMetazoa" id="BGLB028584-PA"/>
    </source>
</evidence>
<organism evidence="3 4">
    <name type="scientific">Biomphalaria glabrata</name>
    <name type="common">Bloodfluke planorb</name>
    <name type="synonym">Freshwater snail</name>
    <dbReference type="NCBI Taxonomy" id="6526"/>
    <lineage>
        <taxon>Eukaryota</taxon>
        <taxon>Metazoa</taxon>
        <taxon>Spiralia</taxon>
        <taxon>Lophotrochozoa</taxon>
        <taxon>Mollusca</taxon>
        <taxon>Gastropoda</taxon>
        <taxon>Heterobranchia</taxon>
        <taxon>Euthyneura</taxon>
        <taxon>Panpulmonata</taxon>
        <taxon>Hygrophila</taxon>
        <taxon>Lymnaeoidea</taxon>
        <taxon>Planorbidae</taxon>
        <taxon>Biomphalaria</taxon>
    </lineage>
</organism>
<evidence type="ECO:0008006" key="5">
    <source>
        <dbReference type="Google" id="ProtNLM"/>
    </source>
</evidence>
<dbReference type="STRING" id="6526.A0A2C9L9C7"/>
<evidence type="ECO:0000313" key="4">
    <source>
        <dbReference type="Proteomes" id="UP000076420"/>
    </source>
</evidence>
<dbReference type="SUPFAM" id="SSF53187">
    <property type="entry name" value="Zn-dependent exopeptidases"/>
    <property type="match status" value="1"/>
</dbReference>
<feature type="transmembrane region" description="Helical" evidence="2">
    <location>
        <begin position="483"/>
        <end position="501"/>
    </location>
</feature>
<name>A0A2C9L9C7_BIOGL</name>
<keyword evidence="2" id="KW-1133">Transmembrane helix</keyword>
<dbReference type="GO" id="GO:0016255">
    <property type="term" value="P:attachment of GPI anchor to protein"/>
    <property type="evidence" value="ECO:0007669"/>
    <property type="project" value="TreeGrafter"/>
</dbReference>
<dbReference type="AlphaFoldDB" id="A0A2C9L9C7"/>
<feature type="region of interest" description="Disordered" evidence="1">
    <location>
        <begin position="562"/>
        <end position="584"/>
    </location>
</feature>
<feature type="transmembrane region" description="Helical" evidence="2">
    <location>
        <begin position="513"/>
        <end position="536"/>
    </location>
</feature>
<dbReference type="PANTHER" id="PTHR13304:SF0">
    <property type="entry name" value="GLYCOSYLPHOSPHATIDYLINOSITOL ANCHOR ATTACHMENT 1 PROTEIN"/>
    <property type="match status" value="1"/>
</dbReference>
<feature type="transmembrane region" description="Helical" evidence="2">
    <location>
        <begin position="379"/>
        <end position="398"/>
    </location>
</feature>
<proteinExistence type="predicted"/>
<dbReference type="OrthoDB" id="445301at2759"/>
<dbReference type="KEGG" id="bgt:106066167"/>
<dbReference type="Pfam" id="PF04114">
    <property type="entry name" value="Gaa1"/>
    <property type="match status" value="1"/>
</dbReference>
<reference evidence="3" key="1">
    <citation type="submission" date="2020-05" db="UniProtKB">
        <authorList>
            <consortium name="EnsemblMetazoa"/>
        </authorList>
    </citation>
    <scope>IDENTIFICATION</scope>
    <source>
        <strain evidence="3">BB02</strain>
    </source>
</reference>
<dbReference type="EnsemblMetazoa" id="BGLB028584-RA">
    <property type="protein sequence ID" value="BGLB028584-PA"/>
    <property type="gene ID" value="BGLB028584"/>
</dbReference>
<dbReference type="VEuPathDB" id="VectorBase:BGLAX_038165"/>
<dbReference type="VEuPathDB" id="VectorBase:BGLB028584"/>
<keyword evidence="2" id="KW-0812">Transmembrane</keyword>
<feature type="transmembrane region" description="Helical" evidence="2">
    <location>
        <begin position="20"/>
        <end position="41"/>
    </location>
</feature>
<dbReference type="GO" id="GO:0042765">
    <property type="term" value="C:GPI-anchor transamidase complex"/>
    <property type="evidence" value="ECO:0007669"/>
    <property type="project" value="InterPro"/>
</dbReference>
<sequence length="630" mass="71107">MGILTDETQRNRLISLLVKYCNKLCALLYVVGLIGFLAQAYQPLNAGTYFSENALLPGLVETELPNTLLSALTYRSELEEVMKKEPSSSPNKWVYEKFKNIGLETYAQNFSVIYPFRSFNKKVVSGENVYAILRARRAASTEALVLSVPLRPLNDKDNTGTGGGIALALGLAQEFKRKPYWSKDIIFLFTEFDHLGAMAWLDSYHQTESKFIVGNDLEARSGPIIAALNLELPLNNVKYFNVKVEGLNGQLPNLDLVNLVVRLCRRERAQVRLHNCLEDKSYIYSENGDSFDDYKKALTTMLKMMWHQASGTPTGNHGWFQKFHIESVTLEGVVKKRSYTIDINTTARIIEGVFRSLNNLLERFHQSFFFYLLPSTSRYVSIGMYMPFFGLMALCGLLKKTKEKKEEENKETAECIPEVSKDVNVTKKENVTEDVVEESLAGKGLISIVPVILVAMMLGWMASQGPELLTHIMPNFRIQTEDMLLFSLLAIFMSALAYPKLMKNKGSSNILSLDWQLLKSVALILQTLTFASLALFNISLSFFLTAVMVPVTVVVRPSANKPRHALRSRTTENETVQASSSKRRRTLDTVEVEVNTDVLHGHGHILVRLQILDANCRHREEDPSDESEML</sequence>
<gene>
    <name evidence="3" type="primary">106066167</name>
</gene>
<accession>A0A2C9L9C7</accession>
<protein>
    <recommendedName>
        <fullName evidence="5">Peptidase M28 domain-containing protein</fullName>
    </recommendedName>
</protein>
<dbReference type="PANTHER" id="PTHR13304">
    <property type="entry name" value="GLYCOSYLPHOSPHATIDYLINOSITOL ANCHOR ATTACHMENT 1 PROTEIN"/>
    <property type="match status" value="1"/>
</dbReference>